<dbReference type="Pfam" id="PF03722">
    <property type="entry name" value="Hemocyanin_N"/>
    <property type="match status" value="1"/>
</dbReference>
<dbReference type="GO" id="GO:0045735">
    <property type="term" value="F:nutrient reservoir activity"/>
    <property type="evidence" value="ECO:0007669"/>
    <property type="project" value="UniProtKB-KW"/>
</dbReference>
<evidence type="ECO:0000313" key="6">
    <source>
        <dbReference type="EMBL" id="CAB3374840.1"/>
    </source>
</evidence>
<dbReference type="InterPro" id="IPR014756">
    <property type="entry name" value="Ig_E-set"/>
</dbReference>
<dbReference type="SUPFAM" id="SSF81296">
    <property type="entry name" value="E set domains"/>
    <property type="match status" value="1"/>
</dbReference>
<dbReference type="InterPro" id="IPR000896">
    <property type="entry name" value="Hemocyanin/hexamerin_mid_dom"/>
</dbReference>
<proteinExistence type="predicted"/>
<dbReference type="OrthoDB" id="6371642at2759"/>
<dbReference type="AlphaFoldDB" id="A0A8S1D1I6"/>
<feature type="signal peptide" evidence="2">
    <location>
        <begin position="1"/>
        <end position="17"/>
    </location>
</feature>
<dbReference type="PANTHER" id="PTHR11511">
    <property type="entry name" value="LARVAL STORAGE PROTEIN/PHENOLOXIDASE"/>
    <property type="match status" value="1"/>
</dbReference>
<dbReference type="PRINTS" id="PR00187">
    <property type="entry name" value="HAEMOCYANIN"/>
</dbReference>
<evidence type="ECO:0000256" key="1">
    <source>
        <dbReference type="ARBA" id="ARBA00022761"/>
    </source>
</evidence>
<dbReference type="InterPro" id="IPR008922">
    <property type="entry name" value="Di-copper_centre_dom_sf"/>
</dbReference>
<dbReference type="InterPro" id="IPR005204">
    <property type="entry name" value="Hemocyanin_N"/>
</dbReference>
<dbReference type="Gene3D" id="2.60.40.1520">
    <property type="entry name" value="Hemocyanin, C-terminal domain"/>
    <property type="match status" value="1"/>
</dbReference>
<dbReference type="Gene3D" id="1.10.1280.10">
    <property type="entry name" value="Di-copper center containing domain from catechol oxidase"/>
    <property type="match status" value="1"/>
</dbReference>
<evidence type="ECO:0000256" key="2">
    <source>
        <dbReference type="SAM" id="SignalP"/>
    </source>
</evidence>
<dbReference type="Pfam" id="PF00372">
    <property type="entry name" value="Hemocyanin_M"/>
    <property type="match status" value="1"/>
</dbReference>
<dbReference type="Pfam" id="PF03723">
    <property type="entry name" value="Hemocyanin_C"/>
    <property type="match status" value="1"/>
</dbReference>
<keyword evidence="1" id="KW-0758">Storage protein</keyword>
<keyword evidence="7" id="KW-1185">Reference proteome</keyword>
<dbReference type="GO" id="GO:0005615">
    <property type="term" value="C:extracellular space"/>
    <property type="evidence" value="ECO:0007669"/>
    <property type="project" value="UniProtKB-ARBA"/>
</dbReference>
<feature type="domain" description="Hemocyanin middle" evidence="3">
    <location>
        <begin position="160"/>
        <end position="423"/>
    </location>
</feature>
<feature type="domain" description="Hemocyanin N-terminal" evidence="4">
    <location>
        <begin position="35"/>
        <end position="155"/>
    </location>
</feature>
<keyword evidence="2" id="KW-0732">Signal</keyword>
<gene>
    <name evidence="6" type="ORF">CLODIP_2_CD00790</name>
</gene>
<evidence type="ECO:0000313" key="7">
    <source>
        <dbReference type="Proteomes" id="UP000494165"/>
    </source>
</evidence>
<protein>
    <submittedName>
        <fullName evidence="6">Uncharacterized protein</fullName>
    </submittedName>
</protein>
<accession>A0A8S1D1I6</accession>
<reference evidence="6 7" key="1">
    <citation type="submission" date="2020-04" db="EMBL/GenBank/DDBJ databases">
        <authorList>
            <person name="Alioto T."/>
            <person name="Alioto T."/>
            <person name="Gomez Garrido J."/>
        </authorList>
    </citation>
    <scope>NUCLEOTIDE SEQUENCE [LARGE SCALE GENOMIC DNA]</scope>
</reference>
<dbReference type="Gene3D" id="1.20.1370.10">
    <property type="entry name" value="Hemocyanin, N-terminal domain"/>
    <property type="match status" value="1"/>
</dbReference>
<feature type="chain" id="PRO_5035718166" evidence="2">
    <location>
        <begin position="18"/>
        <end position="683"/>
    </location>
</feature>
<dbReference type="SUPFAM" id="SSF48056">
    <property type="entry name" value="Di-copper centre-containing domain"/>
    <property type="match status" value="1"/>
</dbReference>
<feature type="domain" description="Hemocyanin C-terminal" evidence="5">
    <location>
        <begin position="432"/>
        <end position="674"/>
    </location>
</feature>
<dbReference type="InterPro" id="IPR037020">
    <property type="entry name" value="Hemocyanin_C_sf"/>
</dbReference>
<evidence type="ECO:0000259" key="4">
    <source>
        <dbReference type="Pfam" id="PF03722"/>
    </source>
</evidence>
<dbReference type="Proteomes" id="UP000494165">
    <property type="component" value="Unassembled WGS sequence"/>
</dbReference>
<evidence type="ECO:0000259" key="5">
    <source>
        <dbReference type="Pfam" id="PF03723"/>
    </source>
</evidence>
<comment type="caution">
    <text evidence="6">The sequence shown here is derived from an EMBL/GenBank/DDBJ whole genome shotgun (WGS) entry which is preliminary data.</text>
</comment>
<dbReference type="PROSITE" id="PS00210">
    <property type="entry name" value="HEMOCYANIN_2"/>
    <property type="match status" value="1"/>
</dbReference>
<name>A0A8S1D1I6_9INSE</name>
<sequence length="683" mass="80425">MRAVFLLAAAAVAAAMAVPVDEKSWKTPATPELLSVQKTLLKLFWRVQDFNTYTEQVEVGKSYTLEEDIDSYKSKEYVKDFLIAYKKGMLPRGDIFSVFYEPHRKQMIKLFDLFYFAKDYETLYKVACWARDRVNEYMFVYALSVAVYHRADMRGIVLPPFYEIFPQKFVDSEVVFKAYHEYMNHKNTPDYTVSIPVSNYTEFWYQHDLEQRVAYFSEDLGISMHNKFIQLEYPFWMDAKKYSLTLDRKGELYYWIYDQLLARYDLERFANWLPETEPIDFVDHIVKTGYVPHVGYMNGVDFPVRPEHMKMEDLEDMTVEDVLDYERRIREAIDLGYFFDRDGTKISLKDDKGIDWVGRLIHGFPDVPTSYYGNLTTYAFALVSHIVDPLHKLGAAPGLLEHAETAPRDPAFYSLHKSVNRLFIKYKEHLTPYKREDLVFPGVKVESVEVDNKLVTYFEDFEFDLYSVFTGTYESDKNVNIKYRVPRLNHKPFNYKFEVSSDKEQDVIVRVFLGPKYDVYGKELTLNEKRTKMIEMDKFKYSLTSGKTVVTRSSEDAFLTYKDEWSTKSMIEKVEEAIEGKTTLYKEETYHCGFPERLLLPRGRKGGMPFSLFVMVSPYESTATESKTFSFGYCSAYDRVYPDVKPFGYPFDRKISEYDFNTPNIFFKDVIIFHKTLEEINRA</sequence>
<dbReference type="InterPro" id="IPR013788">
    <property type="entry name" value="Hemocyanin/hexamerin"/>
</dbReference>
<dbReference type="SUPFAM" id="SSF48050">
    <property type="entry name" value="Hemocyanin, N-terminal domain"/>
    <property type="match status" value="1"/>
</dbReference>
<dbReference type="InterPro" id="IPR005203">
    <property type="entry name" value="Hemocyanin_C"/>
</dbReference>
<evidence type="ECO:0000259" key="3">
    <source>
        <dbReference type="Pfam" id="PF00372"/>
    </source>
</evidence>
<dbReference type="PANTHER" id="PTHR11511:SF5">
    <property type="entry name" value="FAT-BODY PROTEIN 1-RELATED"/>
    <property type="match status" value="1"/>
</dbReference>
<dbReference type="InterPro" id="IPR036697">
    <property type="entry name" value="Hemocyanin_N_sf"/>
</dbReference>
<dbReference type="EMBL" id="CADEPI010000104">
    <property type="protein sequence ID" value="CAB3374840.1"/>
    <property type="molecule type" value="Genomic_DNA"/>
</dbReference>
<organism evidence="6 7">
    <name type="scientific">Cloeon dipterum</name>
    <dbReference type="NCBI Taxonomy" id="197152"/>
    <lineage>
        <taxon>Eukaryota</taxon>
        <taxon>Metazoa</taxon>
        <taxon>Ecdysozoa</taxon>
        <taxon>Arthropoda</taxon>
        <taxon>Hexapoda</taxon>
        <taxon>Insecta</taxon>
        <taxon>Pterygota</taxon>
        <taxon>Palaeoptera</taxon>
        <taxon>Ephemeroptera</taxon>
        <taxon>Pisciforma</taxon>
        <taxon>Baetidae</taxon>
        <taxon>Cloeon</taxon>
    </lineage>
</organism>